<dbReference type="InterPro" id="IPR048866">
    <property type="entry name" value="ORC5_lid"/>
</dbReference>
<evidence type="ECO:0000259" key="7">
    <source>
        <dbReference type="Pfam" id="PF13191"/>
    </source>
</evidence>
<keyword evidence="4" id="KW-0547">Nucleotide-binding</keyword>
<comment type="caution">
    <text evidence="10">The sequence shown here is derived from an EMBL/GenBank/DDBJ whole genome shotgun (WGS) entry which is preliminary data.</text>
</comment>
<evidence type="ECO:0000256" key="4">
    <source>
        <dbReference type="ARBA" id="ARBA00022741"/>
    </source>
</evidence>
<dbReference type="GO" id="GO:0005664">
    <property type="term" value="C:nuclear origin of replication recognition complex"/>
    <property type="evidence" value="ECO:0007669"/>
    <property type="project" value="TreeGrafter"/>
</dbReference>
<dbReference type="SUPFAM" id="SSF52540">
    <property type="entry name" value="P-loop containing nucleoside triphosphate hydrolases"/>
    <property type="match status" value="1"/>
</dbReference>
<dbReference type="Pfam" id="PF21639">
    <property type="entry name" value="ORC5_lid"/>
    <property type="match status" value="1"/>
</dbReference>
<evidence type="ECO:0000256" key="2">
    <source>
        <dbReference type="ARBA" id="ARBA00006269"/>
    </source>
</evidence>
<name>A0AAW2HFI5_9NEOP</name>
<gene>
    <name evidence="10" type="ORF">PYX00_010337</name>
</gene>
<evidence type="ECO:0008006" key="11">
    <source>
        <dbReference type="Google" id="ProtNLM"/>
    </source>
</evidence>
<proteinExistence type="inferred from homology"/>
<dbReference type="GO" id="GO:0006270">
    <property type="term" value="P:DNA replication initiation"/>
    <property type="evidence" value="ECO:0007669"/>
    <property type="project" value="TreeGrafter"/>
</dbReference>
<reference evidence="10" key="1">
    <citation type="journal article" date="2024" name="Gigascience">
        <title>Chromosome-level genome of the poultry shaft louse Menopon gallinae provides insight into the host-switching and adaptive evolution of parasitic lice.</title>
        <authorList>
            <person name="Xu Y."/>
            <person name="Ma L."/>
            <person name="Liu S."/>
            <person name="Liang Y."/>
            <person name="Liu Q."/>
            <person name="He Z."/>
            <person name="Tian L."/>
            <person name="Duan Y."/>
            <person name="Cai W."/>
            <person name="Li H."/>
            <person name="Song F."/>
        </authorList>
    </citation>
    <scope>NUCLEOTIDE SEQUENCE</scope>
    <source>
        <strain evidence="10">Cailab_2023a</strain>
    </source>
</reference>
<dbReference type="InterPro" id="IPR047088">
    <property type="entry name" value="ORC5_C"/>
</dbReference>
<dbReference type="AlphaFoldDB" id="A0AAW2HFI5"/>
<evidence type="ECO:0000313" key="10">
    <source>
        <dbReference type="EMBL" id="KAL0268363.1"/>
    </source>
</evidence>
<evidence type="ECO:0000256" key="3">
    <source>
        <dbReference type="ARBA" id="ARBA00022705"/>
    </source>
</evidence>
<keyword evidence="6" id="KW-0539">Nucleus</keyword>
<comment type="subcellular location">
    <subcellularLocation>
        <location evidence="1">Nucleus</location>
    </subcellularLocation>
</comment>
<evidence type="ECO:0000256" key="5">
    <source>
        <dbReference type="ARBA" id="ARBA00022840"/>
    </source>
</evidence>
<keyword evidence="3" id="KW-0235">DNA replication</keyword>
<comment type="similarity">
    <text evidence="2">Belongs to the ORC5 family.</text>
</comment>
<sequence>MDSEDDSKDYHPVKFNENVKEITKRIVCRDDEVTYILGLLGQTPMDEPPPAMFIYGDSGTGKSMIIKNCLEVGKFRYAVVNCIEGYSMKLIYESIINQLTNHVMNEKNGFQPYAKCNNFLDFVDELQQLSEKIQIGKQKEKSFSIIIVLDKAEMLRKLDRNILTAFLKLRELTNLKICVILISILPWTNFCVSDNAREPITYYLCHYTQKQVLEILQLDKPESFSAKFYENYLNLFLSIFYQACHDVRELKYQAQVNFETYSEPIRKGELTENDVSELWKRSQAFFKKSLKSLYLKMDNDMENVEKVTSVTTQALNMELPFYSKYLLIGAYIASYNPAKDDKRLFLKNHGKIRKSKVKPQKVKHHLLGPKPFGLQRLYAIVSAILDDDKFNLNADLFIEVASLVKMNLLTQISDDVLDGPTFKCNVGLQFIDVISKNVQFPIRKYLVDFIDA</sequence>
<accession>A0AAW2HFI5</accession>
<dbReference type="GO" id="GO:0003688">
    <property type="term" value="F:DNA replication origin binding"/>
    <property type="evidence" value="ECO:0007669"/>
    <property type="project" value="TreeGrafter"/>
</dbReference>
<dbReference type="Pfam" id="PF13191">
    <property type="entry name" value="AAA_16"/>
    <property type="match status" value="1"/>
</dbReference>
<dbReference type="PANTHER" id="PTHR12705:SF0">
    <property type="entry name" value="ORIGIN RECOGNITION COMPLEX SUBUNIT 5"/>
    <property type="match status" value="1"/>
</dbReference>
<dbReference type="InterPro" id="IPR041664">
    <property type="entry name" value="AAA_16"/>
</dbReference>
<dbReference type="PANTHER" id="PTHR12705">
    <property type="entry name" value="ORIGIN RECOGNITION COMPLEX SUBUNIT 5"/>
    <property type="match status" value="1"/>
</dbReference>
<evidence type="ECO:0000256" key="1">
    <source>
        <dbReference type="ARBA" id="ARBA00004123"/>
    </source>
</evidence>
<evidence type="ECO:0000259" key="9">
    <source>
        <dbReference type="Pfam" id="PF21639"/>
    </source>
</evidence>
<evidence type="ECO:0000256" key="6">
    <source>
        <dbReference type="ARBA" id="ARBA00023242"/>
    </source>
</evidence>
<dbReference type="InterPro" id="IPR027417">
    <property type="entry name" value="P-loop_NTPase"/>
</dbReference>
<feature type="domain" description="ORC5 lid" evidence="9">
    <location>
        <begin position="229"/>
        <end position="286"/>
    </location>
</feature>
<evidence type="ECO:0000259" key="8">
    <source>
        <dbReference type="Pfam" id="PF14630"/>
    </source>
</evidence>
<feature type="domain" description="Orc1-like AAA ATPase" evidence="7">
    <location>
        <begin position="26"/>
        <end position="179"/>
    </location>
</feature>
<dbReference type="Gene3D" id="3.40.50.300">
    <property type="entry name" value="P-loop containing nucleotide triphosphate hydrolases"/>
    <property type="match status" value="1"/>
</dbReference>
<keyword evidence="5" id="KW-0067">ATP-binding</keyword>
<dbReference type="EMBL" id="JARGDH010000005">
    <property type="protein sequence ID" value="KAL0268363.1"/>
    <property type="molecule type" value="Genomic_DNA"/>
</dbReference>
<protein>
    <recommendedName>
        <fullName evidence="11">Origin recognition complex subunit 5</fullName>
    </recommendedName>
</protein>
<dbReference type="Pfam" id="PF14630">
    <property type="entry name" value="ORC5_C"/>
    <property type="match status" value="1"/>
</dbReference>
<dbReference type="InterPro" id="IPR020796">
    <property type="entry name" value="ORC5"/>
</dbReference>
<feature type="domain" description="Origin recognition complex subunit 5 C-terminal" evidence="8">
    <location>
        <begin position="319"/>
        <end position="446"/>
    </location>
</feature>
<organism evidence="10">
    <name type="scientific">Menopon gallinae</name>
    <name type="common">poultry shaft louse</name>
    <dbReference type="NCBI Taxonomy" id="328185"/>
    <lineage>
        <taxon>Eukaryota</taxon>
        <taxon>Metazoa</taxon>
        <taxon>Ecdysozoa</taxon>
        <taxon>Arthropoda</taxon>
        <taxon>Hexapoda</taxon>
        <taxon>Insecta</taxon>
        <taxon>Pterygota</taxon>
        <taxon>Neoptera</taxon>
        <taxon>Paraneoptera</taxon>
        <taxon>Psocodea</taxon>
        <taxon>Troctomorpha</taxon>
        <taxon>Phthiraptera</taxon>
        <taxon>Amblycera</taxon>
        <taxon>Menoponidae</taxon>
        <taxon>Menopon</taxon>
    </lineage>
</organism>